<keyword evidence="4" id="KW-0812">Transmembrane</keyword>
<evidence type="ECO:0000256" key="4">
    <source>
        <dbReference type="SAM" id="Phobius"/>
    </source>
</evidence>
<feature type="domain" description="Pyrrolo-quinoline quinone repeat" evidence="5">
    <location>
        <begin position="181"/>
        <end position="343"/>
    </location>
</feature>
<dbReference type="PANTHER" id="PTHR32303:SF4">
    <property type="entry name" value="QUINOPROTEIN GLUCOSE DEHYDROGENASE"/>
    <property type="match status" value="1"/>
</dbReference>
<keyword evidence="4" id="KW-1133">Transmembrane helix</keyword>
<accession>A0ABR9WY95</accession>
<dbReference type="Proteomes" id="UP000607796">
    <property type="component" value="Unassembled WGS sequence"/>
</dbReference>
<dbReference type="PANTHER" id="PTHR32303">
    <property type="entry name" value="QUINOPROTEIN ALCOHOL DEHYDROGENASE (CYTOCHROME C)"/>
    <property type="match status" value="1"/>
</dbReference>
<dbReference type="InterPro" id="IPR002372">
    <property type="entry name" value="PQQ_rpt_dom"/>
</dbReference>
<keyword evidence="3" id="KW-0560">Oxidoreductase</keyword>
<dbReference type="InterPro" id="IPR011047">
    <property type="entry name" value="Quinoprotein_ADH-like_sf"/>
</dbReference>
<reference evidence="6 7" key="1">
    <citation type="journal article" date="2021" name="Int. J. Syst. Evol. Microbiol.">
        <title>Salipiger mangrovisoli sp. nov., isolated from mangrove soil and the proposal for the reclassification of Paraphaeobacter pallidus as Salipiger pallidus comb. nov.</title>
        <authorList>
            <person name="Du J."/>
            <person name="Liu Y."/>
            <person name="Pei T."/>
            <person name="Deng M.R."/>
            <person name="Zhu H."/>
        </authorList>
    </citation>
    <scope>NUCLEOTIDE SEQUENCE [LARGE SCALE GENOMIC DNA]</scope>
    <source>
        <strain evidence="6 7">6D45A</strain>
    </source>
</reference>
<gene>
    <name evidence="6" type="ORF">IQ782_05380</name>
</gene>
<name>A0ABR9WY95_9RHOB</name>
<evidence type="ECO:0000313" key="7">
    <source>
        <dbReference type="Proteomes" id="UP000607796"/>
    </source>
</evidence>
<keyword evidence="7" id="KW-1185">Reference proteome</keyword>
<proteinExistence type="inferred from homology"/>
<dbReference type="Gene3D" id="2.140.10.10">
    <property type="entry name" value="Quinoprotein alcohol dehydrogenase-like superfamily"/>
    <property type="match status" value="2"/>
</dbReference>
<dbReference type="Pfam" id="PF01011">
    <property type="entry name" value="PQQ"/>
    <property type="match status" value="2"/>
</dbReference>
<evidence type="ECO:0000256" key="3">
    <source>
        <dbReference type="ARBA" id="ARBA00023002"/>
    </source>
</evidence>
<protein>
    <recommendedName>
        <fullName evidence="5">Pyrrolo-quinoline quinone repeat domain-containing protein</fullName>
    </recommendedName>
</protein>
<comment type="similarity">
    <text evidence="2">Belongs to the bacterial PQQ dehydrogenase family.</text>
</comment>
<feature type="domain" description="Pyrrolo-quinoline quinone repeat" evidence="5">
    <location>
        <begin position="67"/>
        <end position="169"/>
    </location>
</feature>
<comment type="cofactor">
    <cofactor evidence="1">
        <name>pyrroloquinoline quinone</name>
        <dbReference type="ChEBI" id="CHEBI:58442"/>
    </cofactor>
</comment>
<comment type="caution">
    <text evidence="6">The sequence shown here is derived from an EMBL/GenBank/DDBJ whole genome shotgun (WGS) entry which is preliminary data.</text>
</comment>
<organism evidence="6 7">
    <name type="scientific">Salipiger mangrovisoli</name>
    <dbReference type="NCBI Taxonomy" id="2865933"/>
    <lineage>
        <taxon>Bacteria</taxon>
        <taxon>Pseudomonadati</taxon>
        <taxon>Pseudomonadota</taxon>
        <taxon>Alphaproteobacteria</taxon>
        <taxon>Rhodobacterales</taxon>
        <taxon>Roseobacteraceae</taxon>
        <taxon>Salipiger</taxon>
    </lineage>
</organism>
<evidence type="ECO:0000256" key="2">
    <source>
        <dbReference type="ARBA" id="ARBA00008156"/>
    </source>
</evidence>
<evidence type="ECO:0000256" key="1">
    <source>
        <dbReference type="ARBA" id="ARBA00001931"/>
    </source>
</evidence>
<keyword evidence="4" id="KW-0472">Membrane</keyword>
<dbReference type="SUPFAM" id="SSF50998">
    <property type="entry name" value="Quinoprotein alcohol dehydrogenase-like"/>
    <property type="match status" value="1"/>
</dbReference>
<evidence type="ECO:0000259" key="5">
    <source>
        <dbReference type="Pfam" id="PF01011"/>
    </source>
</evidence>
<evidence type="ECO:0000313" key="6">
    <source>
        <dbReference type="EMBL" id="MBE9636267.1"/>
    </source>
</evidence>
<dbReference type="EMBL" id="JADFFK010000003">
    <property type="protein sequence ID" value="MBE9636267.1"/>
    <property type="molecule type" value="Genomic_DNA"/>
</dbReference>
<feature type="transmembrane region" description="Helical" evidence="4">
    <location>
        <begin position="21"/>
        <end position="42"/>
    </location>
</feature>
<sequence length="395" mass="41827">MANIALHPLTLKRAGRKPMAGAWLGMAAVALVAALGMDWGMFQPQGRYISQVAAGETPAPVDAAQDWTSHGTHGDETRFAALDQIIPDNVGGLEIAWTFRACDTPVSLCGGAAEDQGIPRQVSDDLCLCAPNNMVISIDATSGAETWRHDVPTETRTWVRCRGLAHVDTAGPLPQLTLPGTTVVVGGRAADNVALDMSGGVMRGFDAITGAMTWAFDPGTPEDRAALAEGSAYTRSPPTVWAPKSYDAAFNSVFMPVGTAAIGLRSVKRSTEDEKYSASIRALVATSGDERGVYQTVHHDPWDFDVPMQPTLMDFKGPPALAFGTNAGQICGRDRVTGQPLTEADKWGATPFDQVIYRVIFEGCRSEGLFTAPGTDHSLSSPGSLGGIELGRLGR</sequence>